<dbReference type="Proteomes" id="UP000018467">
    <property type="component" value="Unassembled WGS sequence"/>
</dbReference>
<evidence type="ECO:0000313" key="1">
    <source>
        <dbReference type="Ensembl" id="ENSAMXP00000051098.1"/>
    </source>
</evidence>
<organism evidence="1 2">
    <name type="scientific">Astyanax mexicanus</name>
    <name type="common">Blind cave fish</name>
    <name type="synonym">Astyanax fasciatus mexicanus</name>
    <dbReference type="NCBI Taxonomy" id="7994"/>
    <lineage>
        <taxon>Eukaryota</taxon>
        <taxon>Metazoa</taxon>
        <taxon>Chordata</taxon>
        <taxon>Craniata</taxon>
        <taxon>Vertebrata</taxon>
        <taxon>Euteleostomi</taxon>
        <taxon>Actinopterygii</taxon>
        <taxon>Neopterygii</taxon>
        <taxon>Teleostei</taxon>
        <taxon>Ostariophysi</taxon>
        <taxon>Characiformes</taxon>
        <taxon>Characoidei</taxon>
        <taxon>Acestrorhamphidae</taxon>
        <taxon>Acestrorhamphinae</taxon>
        <taxon>Astyanax</taxon>
    </lineage>
</organism>
<reference evidence="2" key="2">
    <citation type="journal article" date="2014" name="Nat. Commun.">
        <title>The cavefish genome reveals candidate genes for eye loss.</title>
        <authorList>
            <person name="McGaugh S.E."/>
            <person name="Gross J.B."/>
            <person name="Aken B."/>
            <person name="Blin M."/>
            <person name="Borowsky R."/>
            <person name="Chalopin D."/>
            <person name="Hinaux H."/>
            <person name="Jeffery W.R."/>
            <person name="Keene A."/>
            <person name="Ma L."/>
            <person name="Minx P."/>
            <person name="Murphy D."/>
            <person name="O'Quin K.E."/>
            <person name="Retaux S."/>
            <person name="Rohner N."/>
            <person name="Searle S.M."/>
            <person name="Stahl B.A."/>
            <person name="Tabin C."/>
            <person name="Volff J.N."/>
            <person name="Yoshizawa M."/>
            <person name="Warren W.C."/>
        </authorList>
    </citation>
    <scope>NUCLEOTIDE SEQUENCE [LARGE SCALE GENOMIC DNA]</scope>
    <source>
        <strain evidence="2">female</strain>
    </source>
</reference>
<dbReference type="AlphaFoldDB" id="A0A3B1K9H4"/>
<name>A0A3B1K9H4_ASTMX</name>
<dbReference type="InParanoid" id="A0A3B1K9H4"/>
<sequence length="71" mass="7857">KSRSFFSDSTFVKSREPLGEIKPNSFPVHPVSLHPPSENSLELEFRGVNLIAGCEPAHLFAVNGLWMCVCV</sequence>
<keyword evidence="2" id="KW-1185">Reference proteome</keyword>
<evidence type="ECO:0000313" key="2">
    <source>
        <dbReference type="Proteomes" id="UP000018467"/>
    </source>
</evidence>
<reference evidence="1" key="4">
    <citation type="submission" date="2025-09" db="UniProtKB">
        <authorList>
            <consortium name="Ensembl"/>
        </authorList>
    </citation>
    <scope>IDENTIFICATION</scope>
</reference>
<dbReference type="Bgee" id="ENSAMXG00000038839">
    <property type="expression patterns" value="Expressed in camera-type eye"/>
</dbReference>
<reference evidence="1" key="3">
    <citation type="submission" date="2025-08" db="UniProtKB">
        <authorList>
            <consortium name="Ensembl"/>
        </authorList>
    </citation>
    <scope>IDENTIFICATION</scope>
</reference>
<reference evidence="2" key="1">
    <citation type="submission" date="2013-03" db="EMBL/GenBank/DDBJ databases">
        <authorList>
            <person name="Jeffery W."/>
            <person name="Warren W."/>
            <person name="Wilson R.K."/>
        </authorList>
    </citation>
    <scope>NUCLEOTIDE SEQUENCE</scope>
    <source>
        <strain evidence="2">female</strain>
    </source>
</reference>
<proteinExistence type="predicted"/>
<accession>A0A3B1K9H4</accession>
<dbReference type="Ensembl" id="ENSAMXT00000056744.1">
    <property type="protein sequence ID" value="ENSAMXP00000051098.1"/>
    <property type="gene ID" value="ENSAMXG00000038839.1"/>
</dbReference>
<protein>
    <submittedName>
        <fullName evidence="1">Uncharacterized protein</fullName>
    </submittedName>
</protein>